<accession>A0AAU6WCH9</accession>
<keyword evidence="1" id="KW-0732">Signal</keyword>
<evidence type="ECO:0000313" key="3">
    <source>
        <dbReference type="Proteomes" id="UP001486888"/>
    </source>
</evidence>
<evidence type="ECO:0000313" key="2">
    <source>
        <dbReference type="EMBL" id="XAO45552.1"/>
    </source>
</evidence>
<dbReference type="EMBL" id="CP125942">
    <property type="protein sequence ID" value="XAO45552.1"/>
    <property type="molecule type" value="Genomic_DNA"/>
</dbReference>
<dbReference type="InterPro" id="IPR050727">
    <property type="entry name" value="GH43_arabinanases"/>
</dbReference>
<dbReference type="Gene3D" id="2.115.10.20">
    <property type="entry name" value="Glycosyl hydrolase domain, family 43"/>
    <property type="match status" value="1"/>
</dbReference>
<feature type="chain" id="PRO_5043346774" evidence="1">
    <location>
        <begin position="27"/>
        <end position="130"/>
    </location>
</feature>
<sequence>MMHPRKRWAVPLALLVSFSIPASALAAVPHGSSANIAQSPGDGTSDTDYAAYVFPYFTGESTDDGEKIHLAVSKGSDPNSWYTLNDGKPILESELGTKGLRDPFLIRSEDGSKYYLLATRPQNVWWWYLR</sequence>
<gene>
    <name evidence="2" type="ORF">QMQ05_14560</name>
</gene>
<evidence type="ECO:0000256" key="1">
    <source>
        <dbReference type="SAM" id="SignalP"/>
    </source>
</evidence>
<dbReference type="SUPFAM" id="SSF75005">
    <property type="entry name" value="Arabinanase/levansucrase/invertase"/>
    <property type="match status" value="1"/>
</dbReference>
<organism evidence="2 3">
    <name type="scientific">Glutamicibacter ectropisis</name>
    <dbReference type="NCBI Taxonomy" id="3046593"/>
    <lineage>
        <taxon>Bacteria</taxon>
        <taxon>Bacillati</taxon>
        <taxon>Actinomycetota</taxon>
        <taxon>Actinomycetes</taxon>
        <taxon>Micrococcales</taxon>
        <taxon>Micrococcaceae</taxon>
        <taxon>Glutamicibacter</taxon>
    </lineage>
</organism>
<keyword evidence="3" id="KW-1185">Reference proteome</keyword>
<feature type="signal peptide" evidence="1">
    <location>
        <begin position="1"/>
        <end position="26"/>
    </location>
</feature>
<dbReference type="PANTHER" id="PTHR43301">
    <property type="entry name" value="ARABINAN ENDO-1,5-ALPHA-L-ARABINOSIDASE"/>
    <property type="match status" value="1"/>
</dbReference>
<dbReference type="RefSeq" id="WP_345471158.1">
    <property type="nucleotide sequence ID" value="NZ_CP125942.1"/>
</dbReference>
<protein>
    <submittedName>
        <fullName evidence="2">Uncharacterized protein</fullName>
    </submittedName>
</protein>
<dbReference type="KEGG" id="gey:QMQ05_14560"/>
<proteinExistence type="predicted"/>
<reference evidence="2 3" key="1">
    <citation type="submission" date="2023-05" db="EMBL/GenBank/DDBJ databases">
        <title>Glutamicibacter sp. B1, complete genome.</title>
        <authorList>
            <person name="Long Y.H."/>
            <person name="Fang T."/>
            <person name="Li X.Y."/>
        </authorList>
    </citation>
    <scope>NUCLEOTIDE SEQUENCE [LARGE SCALE GENOMIC DNA]</scope>
    <source>
        <strain evidence="2 3">B1</strain>
    </source>
</reference>
<dbReference type="AlphaFoldDB" id="A0AAU6WCH9"/>
<name>A0AAU6WCH9_9MICC</name>
<dbReference type="PANTHER" id="PTHR43301:SF3">
    <property type="entry name" value="ARABINAN ENDO-1,5-ALPHA-L-ARABINOSIDASE A-RELATED"/>
    <property type="match status" value="1"/>
</dbReference>
<dbReference type="InterPro" id="IPR023296">
    <property type="entry name" value="Glyco_hydro_beta-prop_sf"/>
</dbReference>
<dbReference type="Proteomes" id="UP001486888">
    <property type="component" value="Chromosome"/>
</dbReference>